<keyword evidence="1" id="KW-0812">Transmembrane</keyword>
<evidence type="ECO:0008006" key="4">
    <source>
        <dbReference type="Google" id="ProtNLM"/>
    </source>
</evidence>
<accession>A0ABT3HSR6</accession>
<reference evidence="2" key="1">
    <citation type="submission" date="2022-10" db="EMBL/GenBank/DDBJ databases">
        <title>Chryseobacterium babae sp. nov. isolated from the gut of the beetle Oryctes rhinoceros, and Chryseobacterium kimseyorum sp. nov., isolated from a stick insect rearing cage.</title>
        <authorList>
            <person name="Shelomi M."/>
            <person name="Han C.-J."/>
            <person name="Chen W.-M."/>
            <person name="Chen H.-K."/>
            <person name="Liaw S.-J."/>
            <person name="Muhle E."/>
            <person name="Clermont D."/>
        </authorList>
    </citation>
    <scope>NUCLEOTIDE SEQUENCE</scope>
    <source>
        <strain evidence="2">WLa1L2M3</strain>
    </source>
</reference>
<organism evidence="2 3">
    <name type="scientific">Chryseobacterium oryctis</name>
    <dbReference type="NCBI Taxonomy" id="2952618"/>
    <lineage>
        <taxon>Bacteria</taxon>
        <taxon>Pseudomonadati</taxon>
        <taxon>Bacteroidota</taxon>
        <taxon>Flavobacteriia</taxon>
        <taxon>Flavobacteriales</taxon>
        <taxon>Weeksellaceae</taxon>
        <taxon>Chryseobacterium group</taxon>
        <taxon>Chryseobacterium</taxon>
    </lineage>
</organism>
<gene>
    <name evidence="2" type="ORF">OH806_16290</name>
</gene>
<evidence type="ECO:0000313" key="3">
    <source>
        <dbReference type="Proteomes" id="UP001163719"/>
    </source>
</evidence>
<protein>
    <recommendedName>
        <fullName evidence="4">Aspartyl protease</fullName>
    </recommendedName>
</protein>
<evidence type="ECO:0000256" key="1">
    <source>
        <dbReference type="SAM" id="Phobius"/>
    </source>
</evidence>
<keyword evidence="3" id="KW-1185">Reference proteome</keyword>
<evidence type="ECO:0000313" key="2">
    <source>
        <dbReference type="EMBL" id="MCW3162832.1"/>
    </source>
</evidence>
<proteinExistence type="predicted"/>
<comment type="caution">
    <text evidence="2">The sequence shown here is derived from an EMBL/GenBank/DDBJ whole genome shotgun (WGS) entry which is preliminary data.</text>
</comment>
<dbReference type="EMBL" id="JAPDHV010000011">
    <property type="protein sequence ID" value="MCW3162832.1"/>
    <property type="molecule type" value="Genomic_DNA"/>
</dbReference>
<sequence>MKIFKKILLGLLITFTITIVGGYIYFNKKFTPPENNLTISGTSENIPLRWISNADNPYSALLLPVQIKGVDKTFYMQLDTGSPTTIFYSKSLESIQNIFFPKNNIKDILSNFKIGKMEITSQNFKTLDYGKPLDLKSQDAKNIIGTIGTDLLEKRVIILNFKENTCSFLNEIKENGFHNFEFKKRKILLPARIGNENLKLMYDSGTSGYELITHKETWAKYRIPKANLKIEKGNSWGKTLTIKSSPSNQTILFGDKKLKLNEITYIEGTSKIQNFLMKSSGMTGMLGNKIFLNHVITLDCKNEKFKIE</sequence>
<dbReference type="RefSeq" id="WP_264744747.1">
    <property type="nucleotide sequence ID" value="NZ_JAPDHV010000011.1"/>
</dbReference>
<name>A0ABT3HSR6_9FLAO</name>
<dbReference type="Proteomes" id="UP001163719">
    <property type="component" value="Unassembled WGS sequence"/>
</dbReference>
<feature type="transmembrane region" description="Helical" evidence="1">
    <location>
        <begin position="7"/>
        <end position="26"/>
    </location>
</feature>
<keyword evidence="1" id="KW-1133">Transmembrane helix</keyword>
<keyword evidence="1" id="KW-0472">Membrane</keyword>